<protein>
    <recommendedName>
        <fullName evidence="3">Carboxylic ester hydrolase</fullName>
        <ecNumber evidence="3">3.1.1.-</ecNumber>
    </recommendedName>
</protein>
<comment type="caution">
    <text evidence="5">The sequence shown here is derived from an EMBL/GenBank/DDBJ whole genome shotgun (WGS) entry which is preliminary data.</text>
</comment>
<dbReference type="InterPro" id="IPR006311">
    <property type="entry name" value="TAT_signal"/>
</dbReference>
<dbReference type="EMBL" id="DXBJ01000036">
    <property type="protein sequence ID" value="HIZ58004.1"/>
    <property type="molecule type" value="Genomic_DNA"/>
</dbReference>
<evidence type="ECO:0000313" key="6">
    <source>
        <dbReference type="Proteomes" id="UP000824065"/>
    </source>
</evidence>
<dbReference type="Pfam" id="PF00135">
    <property type="entry name" value="COesterase"/>
    <property type="match status" value="1"/>
</dbReference>
<dbReference type="InterPro" id="IPR050309">
    <property type="entry name" value="Type-B_Carboxylest/Lipase"/>
</dbReference>
<sequence>MEKMTSRKISRRSFLRASVLTAAAVSLPLNVSAASPKENCLATLRCPITEVRQTSSGPVQGLDQGDYLVWYGIPYGAAPVGDLRWSAPEDPTPWTETRDCAAVSKVAYQYSNGPIGTEDCLKLDVYTTPNAYKLPVLIFIHGGNNQTGNTQEIPGGELVVKDECVYVALDYRLGVFGFNCLPALQSDENSTGNYTLLDISKALDWVQQNIAQFGGDPDNITISGFSAGGRDVMAMLVSPLFAGRFQKAIAFSGGMTIADEAASASQIAWAIAPLAVEDGICANENIAHDWLLTSGSDVRDWLYSIDSARLCPLMSNAGIRMSVFPHLYGDDVVLPKEGFATTQYNSVPLLMLTGSTEFSMFNMGDPYYTSSAVADWDPSIVQAANDFATRYGSDMYRIFNAECSAETMYAHYDAPIYLCQVDYGGENSPSKLPLGAFHGIFVPMLSSINNYSSMMDFSGAGYQAMAVQFNLYLKNFLHTGNPNNDGVSILGSLWRSLSGQTSPELLEWPLWTPENKVSMVLDADAQQALLEVKDVSTTYDAIMDCMEADTSIPDYAKMGVIRNTMNGRWFSDALDARYDNPSLWK</sequence>
<accession>A0A9D2JML8</accession>
<keyword evidence="2 3" id="KW-0378">Hydrolase</keyword>
<dbReference type="EC" id="3.1.1.-" evidence="3"/>
<dbReference type="PROSITE" id="PS51318">
    <property type="entry name" value="TAT"/>
    <property type="match status" value="1"/>
</dbReference>
<dbReference type="InterPro" id="IPR002018">
    <property type="entry name" value="CarbesteraseB"/>
</dbReference>
<name>A0A9D2JML8_9FIRM</name>
<reference evidence="5" key="1">
    <citation type="journal article" date="2021" name="PeerJ">
        <title>Extensive microbial diversity within the chicken gut microbiome revealed by metagenomics and culture.</title>
        <authorList>
            <person name="Gilroy R."/>
            <person name="Ravi A."/>
            <person name="Getino M."/>
            <person name="Pursley I."/>
            <person name="Horton D.L."/>
            <person name="Alikhan N.F."/>
            <person name="Baker D."/>
            <person name="Gharbi K."/>
            <person name="Hall N."/>
            <person name="Watson M."/>
            <person name="Adriaenssens E.M."/>
            <person name="Foster-Nyarko E."/>
            <person name="Jarju S."/>
            <person name="Secka A."/>
            <person name="Antonio M."/>
            <person name="Oren A."/>
            <person name="Chaudhuri R.R."/>
            <person name="La Ragione R."/>
            <person name="Hildebrand F."/>
            <person name="Pallen M.J."/>
        </authorList>
    </citation>
    <scope>NUCLEOTIDE SEQUENCE</scope>
    <source>
        <strain evidence="5">ChiBcec16-3735</strain>
    </source>
</reference>
<dbReference type="InterPro" id="IPR029058">
    <property type="entry name" value="AB_hydrolase_fold"/>
</dbReference>
<evidence type="ECO:0000259" key="4">
    <source>
        <dbReference type="Pfam" id="PF00135"/>
    </source>
</evidence>
<dbReference type="PROSITE" id="PS00122">
    <property type="entry name" value="CARBOXYLESTERASE_B_1"/>
    <property type="match status" value="1"/>
</dbReference>
<dbReference type="GO" id="GO:0016787">
    <property type="term" value="F:hydrolase activity"/>
    <property type="evidence" value="ECO:0007669"/>
    <property type="project" value="UniProtKB-KW"/>
</dbReference>
<gene>
    <name evidence="5" type="ORF">H9725_05415</name>
</gene>
<dbReference type="AlphaFoldDB" id="A0A9D2JML8"/>
<evidence type="ECO:0000256" key="2">
    <source>
        <dbReference type="ARBA" id="ARBA00022801"/>
    </source>
</evidence>
<dbReference type="SUPFAM" id="SSF53474">
    <property type="entry name" value="alpha/beta-Hydrolases"/>
    <property type="match status" value="1"/>
</dbReference>
<dbReference type="Proteomes" id="UP000824065">
    <property type="component" value="Unassembled WGS sequence"/>
</dbReference>
<dbReference type="PANTHER" id="PTHR11559">
    <property type="entry name" value="CARBOXYLESTERASE"/>
    <property type="match status" value="1"/>
</dbReference>
<feature type="domain" description="Carboxylesterase type B" evidence="4">
    <location>
        <begin position="50"/>
        <end position="359"/>
    </location>
</feature>
<keyword evidence="3" id="KW-0732">Signal</keyword>
<dbReference type="Gene3D" id="3.40.50.1820">
    <property type="entry name" value="alpha/beta hydrolase"/>
    <property type="match status" value="1"/>
</dbReference>
<reference evidence="5" key="2">
    <citation type="submission" date="2021-04" db="EMBL/GenBank/DDBJ databases">
        <authorList>
            <person name="Gilroy R."/>
        </authorList>
    </citation>
    <scope>NUCLEOTIDE SEQUENCE</scope>
    <source>
        <strain evidence="5">ChiBcec16-3735</strain>
    </source>
</reference>
<feature type="chain" id="PRO_5039763893" description="Carboxylic ester hydrolase" evidence="3">
    <location>
        <begin position="34"/>
        <end position="585"/>
    </location>
</feature>
<comment type="similarity">
    <text evidence="1 3">Belongs to the type-B carboxylesterase/lipase family.</text>
</comment>
<proteinExistence type="inferred from homology"/>
<evidence type="ECO:0000313" key="5">
    <source>
        <dbReference type="EMBL" id="HIZ58004.1"/>
    </source>
</evidence>
<feature type="signal peptide" evidence="3">
    <location>
        <begin position="1"/>
        <end position="33"/>
    </location>
</feature>
<evidence type="ECO:0000256" key="1">
    <source>
        <dbReference type="ARBA" id="ARBA00005964"/>
    </source>
</evidence>
<dbReference type="InterPro" id="IPR019826">
    <property type="entry name" value="Carboxylesterase_B_AS"/>
</dbReference>
<organism evidence="5 6">
    <name type="scientific">Candidatus Faecalibacterium gallistercoris</name>
    <dbReference type="NCBI Taxonomy" id="2838579"/>
    <lineage>
        <taxon>Bacteria</taxon>
        <taxon>Bacillati</taxon>
        <taxon>Bacillota</taxon>
        <taxon>Clostridia</taxon>
        <taxon>Eubacteriales</taxon>
        <taxon>Oscillospiraceae</taxon>
        <taxon>Faecalibacterium</taxon>
    </lineage>
</organism>
<evidence type="ECO:0000256" key="3">
    <source>
        <dbReference type="RuleBase" id="RU361235"/>
    </source>
</evidence>